<proteinExistence type="predicted"/>
<dbReference type="Pfam" id="PF00551">
    <property type="entry name" value="Formyl_trans_N"/>
    <property type="match status" value="1"/>
</dbReference>
<dbReference type="SUPFAM" id="SSF53328">
    <property type="entry name" value="Formyltransferase"/>
    <property type="match status" value="1"/>
</dbReference>
<dbReference type="GO" id="GO:0004479">
    <property type="term" value="F:methionyl-tRNA formyltransferase activity"/>
    <property type="evidence" value="ECO:0007669"/>
    <property type="project" value="TreeGrafter"/>
</dbReference>
<protein>
    <submittedName>
        <fullName evidence="2">Related to methionyl-tRNA formyltransferase, mitochondrial</fullName>
    </submittedName>
</protein>
<evidence type="ECO:0000259" key="1">
    <source>
        <dbReference type="Pfam" id="PF00551"/>
    </source>
</evidence>
<dbReference type="PANTHER" id="PTHR11138:SF5">
    <property type="entry name" value="METHIONYL-TRNA FORMYLTRANSFERASE, MITOCHONDRIAL"/>
    <property type="match status" value="1"/>
</dbReference>
<reference evidence="2" key="1">
    <citation type="submission" date="2018-03" db="EMBL/GenBank/DDBJ databases">
        <authorList>
            <person name="Guldener U."/>
        </authorList>
    </citation>
    <scope>NUCLEOTIDE SEQUENCE</scope>
</reference>
<name>A0AAE8SZ51_9PEZI</name>
<dbReference type="AlphaFoldDB" id="A0AAE8SZ51"/>
<dbReference type="Gene3D" id="3.40.50.12230">
    <property type="match status" value="1"/>
</dbReference>
<dbReference type="EMBL" id="ONZQ02000016">
    <property type="protein sequence ID" value="SPO06600.1"/>
    <property type="molecule type" value="Genomic_DNA"/>
</dbReference>
<dbReference type="GO" id="GO:0005739">
    <property type="term" value="C:mitochondrion"/>
    <property type="evidence" value="ECO:0007669"/>
    <property type="project" value="TreeGrafter"/>
</dbReference>
<evidence type="ECO:0000313" key="3">
    <source>
        <dbReference type="Proteomes" id="UP001187682"/>
    </source>
</evidence>
<feature type="domain" description="Formyl transferase N-terminal" evidence="1">
    <location>
        <begin position="92"/>
        <end position="188"/>
    </location>
</feature>
<dbReference type="InterPro" id="IPR036477">
    <property type="entry name" value="Formyl_transf_N_sf"/>
</dbReference>
<evidence type="ECO:0000313" key="2">
    <source>
        <dbReference type="EMBL" id="SPO06600.1"/>
    </source>
</evidence>
<dbReference type="PANTHER" id="PTHR11138">
    <property type="entry name" value="METHIONYL-TRNA FORMYLTRANSFERASE"/>
    <property type="match status" value="1"/>
</dbReference>
<keyword evidence="3" id="KW-1185">Reference proteome</keyword>
<dbReference type="InterPro" id="IPR002376">
    <property type="entry name" value="Formyl_transf_N"/>
</dbReference>
<accession>A0AAE8SZ51</accession>
<gene>
    <name evidence="2" type="ORF">DNG_09290</name>
</gene>
<dbReference type="Proteomes" id="UP001187682">
    <property type="component" value="Unassembled WGS sequence"/>
</dbReference>
<organism evidence="2 3">
    <name type="scientific">Cephalotrichum gorgonifer</name>
    <dbReference type="NCBI Taxonomy" id="2041049"/>
    <lineage>
        <taxon>Eukaryota</taxon>
        <taxon>Fungi</taxon>
        <taxon>Dikarya</taxon>
        <taxon>Ascomycota</taxon>
        <taxon>Pezizomycotina</taxon>
        <taxon>Sordariomycetes</taxon>
        <taxon>Hypocreomycetidae</taxon>
        <taxon>Microascales</taxon>
        <taxon>Microascaceae</taxon>
        <taxon>Cephalotrichum</taxon>
    </lineage>
</organism>
<comment type="caution">
    <text evidence="2">The sequence shown here is derived from an EMBL/GenBank/DDBJ whole genome shotgun (WGS) entry which is preliminary data.</text>
</comment>
<sequence length="356" mass="39100">MTLREGGRRALRRVTLSTASTSTPPVRRPLYKLPSDPLRILFCGSDDFSCAALEALDRERVAGRGAGLIESIDVLVRPAKFVGRGYKTLREVAVSFGLFIPPRFLRTAKYGGLNLHPSFLPDLRGAAPLHHALLQNRTHTGITLQTLDEHKFDHGLVLAQTPRPGIPIPPRCTVPQLIDLVKGPAAELLVSGLNQGLHAKPVEIRPRFTGEKIRYAPKLTKRDRWLDWGSAPEEVERRLRVLGPLWTQAVGKKGRAERIIFRDAEEVVGDDAAGSVEGGAAAAAAGWKEVWREVEFLVEEGAPVEEAERVRVRYCVEFGGSVILEYPTGGRLRVREAVVEGMPVQSASRALAPFAL</sequence>